<dbReference type="PANTHER" id="PTHR23516">
    <property type="entry name" value="SAM (S-ADENOSYL METHIONINE) TRANSPORTER"/>
    <property type="match status" value="1"/>
</dbReference>
<feature type="transmembrane region" description="Helical" evidence="12">
    <location>
        <begin position="366"/>
        <end position="387"/>
    </location>
</feature>
<feature type="transmembrane region" description="Helical" evidence="12">
    <location>
        <begin position="399"/>
        <end position="417"/>
    </location>
</feature>
<comment type="subcellular location">
    <subcellularLocation>
        <location evidence="2">Cell membrane</location>
        <topology evidence="2">Multi-pass membrane protein</topology>
    </subcellularLocation>
</comment>
<dbReference type="Pfam" id="PF05631">
    <property type="entry name" value="MFS_5"/>
    <property type="match status" value="1"/>
</dbReference>
<evidence type="ECO:0000256" key="1">
    <source>
        <dbReference type="ARBA" id="ARBA00003019"/>
    </source>
</evidence>
<dbReference type="InterPro" id="IPR008509">
    <property type="entry name" value="MOT2/MFSD5"/>
</dbReference>
<dbReference type="GeneID" id="63742486"/>
<dbReference type="Gene3D" id="1.20.1250.20">
    <property type="entry name" value="MFS general substrate transporter like domains"/>
    <property type="match status" value="1"/>
</dbReference>
<evidence type="ECO:0000313" key="14">
    <source>
        <dbReference type="Proteomes" id="UP000030816"/>
    </source>
</evidence>
<dbReference type="STRING" id="1081103.A0A0B2WDZ9"/>
<proteinExistence type="predicted"/>
<gene>
    <name evidence="13" type="ORF">MAM_08031</name>
</gene>
<evidence type="ECO:0000256" key="9">
    <source>
        <dbReference type="ARBA" id="ARBA00023136"/>
    </source>
</evidence>
<accession>A0A0B2WDZ9</accession>
<evidence type="ECO:0000256" key="2">
    <source>
        <dbReference type="ARBA" id="ARBA00004651"/>
    </source>
</evidence>
<organism evidence="13 14">
    <name type="scientific">Metarhizium album (strain ARSEF 1941)</name>
    <dbReference type="NCBI Taxonomy" id="1081103"/>
    <lineage>
        <taxon>Eukaryota</taxon>
        <taxon>Fungi</taxon>
        <taxon>Dikarya</taxon>
        <taxon>Ascomycota</taxon>
        <taxon>Pezizomycotina</taxon>
        <taxon>Sordariomycetes</taxon>
        <taxon>Hypocreomycetidae</taxon>
        <taxon>Hypocreales</taxon>
        <taxon>Clavicipitaceae</taxon>
        <taxon>Metarhizium</taxon>
    </lineage>
</organism>
<dbReference type="GO" id="GO:0006811">
    <property type="term" value="P:monoatomic ion transport"/>
    <property type="evidence" value="ECO:0007669"/>
    <property type="project" value="UniProtKB-KW"/>
</dbReference>
<evidence type="ECO:0000256" key="10">
    <source>
        <dbReference type="ARBA" id="ARBA00030646"/>
    </source>
</evidence>
<feature type="transmembrane region" description="Helical" evidence="12">
    <location>
        <begin position="311"/>
        <end position="330"/>
    </location>
</feature>
<feature type="transmembrane region" description="Helical" evidence="12">
    <location>
        <begin position="92"/>
        <end position="111"/>
    </location>
</feature>
<evidence type="ECO:0000256" key="12">
    <source>
        <dbReference type="SAM" id="Phobius"/>
    </source>
</evidence>
<evidence type="ECO:0000256" key="3">
    <source>
        <dbReference type="ARBA" id="ARBA00021242"/>
    </source>
</evidence>
<name>A0A0B2WDZ9_METAS</name>
<feature type="transmembrane region" description="Helical" evidence="12">
    <location>
        <begin position="187"/>
        <end position="211"/>
    </location>
</feature>
<dbReference type="Proteomes" id="UP000030816">
    <property type="component" value="Unassembled WGS sequence"/>
</dbReference>
<keyword evidence="9 12" id="KW-0472">Membrane</keyword>
<keyword evidence="4" id="KW-0813">Transport</keyword>
<dbReference type="AlphaFoldDB" id="A0A0B2WDZ9"/>
<feature type="transmembrane region" description="Helical" evidence="12">
    <location>
        <begin position="217"/>
        <end position="238"/>
    </location>
</feature>
<dbReference type="GO" id="GO:0015098">
    <property type="term" value="F:molybdate ion transmembrane transporter activity"/>
    <property type="evidence" value="ECO:0007669"/>
    <property type="project" value="InterPro"/>
</dbReference>
<feature type="transmembrane region" description="Helical" evidence="12">
    <location>
        <begin position="123"/>
        <end position="139"/>
    </location>
</feature>
<dbReference type="InterPro" id="IPR036259">
    <property type="entry name" value="MFS_trans_sf"/>
</dbReference>
<dbReference type="GO" id="GO:0005886">
    <property type="term" value="C:plasma membrane"/>
    <property type="evidence" value="ECO:0007669"/>
    <property type="project" value="UniProtKB-SubCell"/>
</dbReference>
<sequence length="451" mass="48457">MGFYQANLAVFAAANTYLAWSQHRRARQKPDATPPCSERAVEGCEGTRPGTQVREFQLNFLLPYTLAVAADWLQGPHLYALYKYDKHLSERMVATLYSVGFISGAISAPLVGGAADGFGRKKACVLYCILYMITCLTMMSDNLPILFAGRFTGGVGTTLLCSVFEAWMMSDYHERGLQASALQPGSIFSAMTTISCLVAMACGVLGDAVVAASGTRIWPFIIAMACCCACGTLICLTWRDNFGASRLGSDATDGIRSGLGAVAWDGRMLSVGLISCVFEGTMYLFIFFWSASLQSARNEAGSSGELPFGLIFSNFMCAMMAGSALAARLAQPSAASKDSADVVLTVVLLAACALATAVVLRGEVLVFWAFCLLEACIGAYFPAMASLKSELVEDKSRAMVYSILRFPLNVFVVVGHSLDQEGSEHRNKVFLVCSALLVVSVVIVRRHLVRT</sequence>
<keyword evidence="7 12" id="KW-1133">Transmembrane helix</keyword>
<dbReference type="HOGENOM" id="CLU_034007_2_0_1"/>
<keyword evidence="6 12" id="KW-0812">Transmembrane</keyword>
<dbReference type="OrthoDB" id="263957at2759"/>
<dbReference type="PANTHER" id="PTHR23516:SF1">
    <property type="entry name" value="MOLYBDATE-ANION TRANSPORTER"/>
    <property type="match status" value="1"/>
</dbReference>
<keyword evidence="8" id="KW-0406">Ion transport</keyword>
<evidence type="ECO:0000256" key="11">
    <source>
        <dbReference type="ARBA" id="ARBA00032555"/>
    </source>
</evidence>
<evidence type="ECO:0000256" key="6">
    <source>
        <dbReference type="ARBA" id="ARBA00022692"/>
    </source>
</evidence>
<feature type="transmembrane region" description="Helical" evidence="12">
    <location>
        <begin position="342"/>
        <end position="360"/>
    </location>
</feature>
<dbReference type="RefSeq" id="XP_040675167.1">
    <property type="nucleotide sequence ID" value="XM_040826829.1"/>
</dbReference>
<evidence type="ECO:0000256" key="5">
    <source>
        <dbReference type="ARBA" id="ARBA00022475"/>
    </source>
</evidence>
<feature type="transmembrane region" description="Helical" evidence="12">
    <location>
        <begin position="269"/>
        <end position="291"/>
    </location>
</feature>
<dbReference type="SUPFAM" id="SSF103473">
    <property type="entry name" value="MFS general substrate transporter"/>
    <property type="match status" value="1"/>
</dbReference>
<evidence type="ECO:0000256" key="4">
    <source>
        <dbReference type="ARBA" id="ARBA00022448"/>
    </source>
</evidence>
<dbReference type="EMBL" id="AZHE01000041">
    <property type="protein sequence ID" value="KHN94101.1"/>
    <property type="molecule type" value="Genomic_DNA"/>
</dbReference>
<reference evidence="13 14" key="1">
    <citation type="journal article" date="2014" name="Proc. Natl. Acad. Sci. U.S.A.">
        <title>Trajectory and genomic determinants of fungal-pathogen speciation and host adaptation.</title>
        <authorList>
            <person name="Hu X."/>
            <person name="Xiao G."/>
            <person name="Zheng P."/>
            <person name="Shang Y."/>
            <person name="Su Y."/>
            <person name="Zhang X."/>
            <person name="Liu X."/>
            <person name="Zhan S."/>
            <person name="St Leger R.J."/>
            <person name="Wang C."/>
        </authorList>
    </citation>
    <scope>NUCLEOTIDE SEQUENCE [LARGE SCALE GENOMIC DNA]</scope>
    <source>
        <strain evidence="13 14">ARSEF 1941</strain>
    </source>
</reference>
<feature type="transmembrane region" description="Helical" evidence="12">
    <location>
        <begin position="145"/>
        <end position="167"/>
    </location>
</feature>
<comment type="function">
    <text evidence="1">Mediates high-affinity intracellular uptake of the rare oligo-element molybdenum.</text>
</comment>
<evidence type="ECO:0000256" key="8">
    <source>
        <dbReference type="ARBA" id="ARBA00023065"/>
    </source>
</evidence>
<feature type="transmembrane region" description="Helical" evidence="12">
    <location>
        <begin position="429"/>
        <end position="448"/>
    </location>
</feature>
<protein>
    <recommendedName>
        <fullName evidence="3">Molybdate-anion transporter</fullName>
    </recommendedName>
    <alternativeName>
        <fullName evidence="10">Major facilitator superfamily domain-containing protein 5</fullName>
    </alternativeName>
    <alternativeName>
        <fullName evidence="11">Molybdate transporter 2 homolog</fullName>
    </alternativeName>
</protein>
<comment type="caution">
    <text evidence="13">The sequence shown here is derived from an EMBL/GenBank/DDBJ whole genome shotgun (WGS) entry which is preliminary data.</text>
</comment>
<keyword evidence="14" id="KW-1185">Reference proteome</keyword>
<keyword evidence="5" id="KW-1003">Cell membrane</keyword>
<evidence type="ECO:0000313" key="13">
    <source>
        <dbReference type="EMBL" id="KHN94101.1"/>
    </source>
</evidence>
<evidence type="ECO:0000256" key="7">
    <source>
        <dbReference type="ARBA" id="ARBA00022989"/>
    </source>
</evidence>